<dbReference type="InterPro" id="IPR035940">
    <property type="entry name" value="CAP_sf"/>
</dbReference>
<proteinExistence type="predicted"/>
<evidence type="ECO:0000259" key="2">
    <source>
        <dbReference type="SMART" id="SM00198"/>
    </source>
</evidence>
<dbReference type="PROSITE" id="PS01009">
    <property type="entry name" value="CRISP_1"/>
    <property type="match status" value="1"/>
</dbReference>
<feature type="compositionally biased region" description="Polar residues" evidence="1">
    <location>
        <begin position="31"/>
        <end position="42"/>
    </location>
</feature>
<sequence length="223" mass="24930">MGHLIDTLKEKVHHHSSTPSSTTTTKPHITQRNASSPQDSALSTHNFARNTKSLPNVTWDNALAADATAYAQKLADEDNMHHSGVDGQGENLYWSSEGDATFDDAVNMWLKEGDKYHGEKIGEGNLADWGHYTQVMWSGSTHLGMGKAQSKAGGTYIVARYTPQGLRSTVQDPYRCQLSDELSRQHVWREAIQLSRLMGPDESIRRTFGHFETLRGHHLYPSR</sequence>
<evidence type="ECO:0000313" key="4">
    <source>
        <dbReference type="Proteomes" id="UP001305779"/>
    </source>
</evidence>
<gene>
    <name evidence="3" type="ORF">PRZ48_006336</name>
</gene>
<dbReference type="PRINTS" id="PR00837">
    <property type="entry name" value="V5TPXLIKE"/>
</dbReference>
<protein>
    <recommendedName>
        <fullName evidence="2">SCP domain-containing protein</fullName>
    </recommendedName>
</protein>
<name>A0ABR0EMT6_ZASCE</name>
<comment type="caution">
    <text evidence="3">The sequence shown here is derived from an EMBL/GenBank/DDBJ whole genome shotgun (WGS) entry which is preliminary data.</text>
</comment>
<dbReference type="Pfam" id="PF00188">
    <property type="entry name" value="CAP"/>
    <property type="match status" value="1"/>
</dbReference>
<reference evidence="3 4" key="1">
    <citation type="journal article" date="2023" name="G3 (Bethesda)">
        <title>A chromosome-level genome assembly of Zasmidium syzygii isolated from banana leaves.</title>
        <authorList>
            <person name="van Westerhoven A.C."/>
            <person name="Mehrabi R."/>
            <person name="Talebi R."/>
            <person name="Steentjes M.B.F."/>
            <person name="Corcolon B."/>
            <person name="Chong P.A."/>
            <person name="Kema G.H.J."/>
            <person name="Seidl M.F."/>
        </authorList>
    </citation>
    <scope>NUCLEOTIDE SEQUENCE [LARGE SCALE GENOMIC DNA]</scope>
    <source>
        <strain evidence="3 4">P124</strain>
    </source>
</reference>
<accession>A0ABR0EMT6</accession>
<dbReference type="EMBL" id="JAXOVC010000004">
    <property type="protein sequence ID" value="KAK4502909.1"/>
    <property type="molecule type" value="Genomic_DNA"/>
</dbReference>
<dbReference type="SMART" id="SM00198">
    <property type="entry name" value="SCP"/>
    <property type="match status" value="1"/>
</dbReference>
<feature type="compositionally biased region" description="Basic and acidic residues" evidence="1">
    <location>
        <begin position="1"/>
        <end position="10"/>
    </location>
</feature>
<dbReference type="InterPro" id="IPR014044">
    <property type="entry name" value="CAP_dom"/>
</dbReference>
<feature type="domain" description="SCP" evidence="2">
    <location>
        <begin position="36"/>
        <end position="169"/>
    </location>
</feature>
<dbReference type="Proteomes" id="UP001305779">
    <property type="component" value="Unassembled WGS sequence"/>
</dbReference>
<dbReference type="PANTHER" id="PTHR10334">
    <property type="entry name" value="CYSTEINE-RICH SECRETORY PROTEIN-RELATED"/>
    <property type="match status" value="1"/>
</dbReference>
<dbReference type="SUPFAM" id="SSF55797">
    <property type="entry name" value="PR-1-like"/>
    <property type="match status" value="1"/>
</dbReference>
<dbReference type="Gene3D" id="3.40.33.10">
    <property type="entry name" value="CAP"/>
    <property type="match status" value="1"/>
</dbReference>
<evidence type="ECO:0000256" key="1">
    <source>
        <dbReference type="SAM" id="MobiDB-lite"/>
    </source>
</evidence>
<organism evidence="3 4">
    <name type="scientific">Zasmidium cellare</name>
    <name type="common">Wine cellar mold</name>
    <name type="synonym">Racodium cellare</name>
    <dbReference type="NCBI Taxonomy" id="395010"/>
    <lineage>
        <taxon>Eukaryota</taxon>
        <taxon>Fungi</taxon>
        <taxon>Dikarya</taxon>
        <taxon>Ascomycota</taxon>
        <taxon>Pezizomycotina</taxon>
        <taxon>Dothideomycetes</taxon>
        <taxon>Dothideomycetidae</taxon>
        <taxon>Mycosphaerellales</taxon>
        <taxon>Mycosphaerellaceae</taxon>
        <taxon>Zasmidium</taxon>
    </lineage>
</organism>
<feature type="compositionally biased region" description="Low complexity" evidence="1">
    <location>
        <begin position="17"/>
        <end position="30"/>
    </location>
</feature>
<dbReference type="InterPro" id="IPR018244">
    <property type="entry name" value="Allrgn_V5/Tpx1_CS"/>
</dbReference>
<keyword evidence="4" id="KW-1185">Reference proteome</keyword>
<dbReference type="InterPro" id="IPR001283">
    <property type="entry name" value="CRISP-related"/>
</dbReference>
<feature type="region of interest" description="Disordered" evidence="1">
    <location>
        <begin position="1"/>
        <end position="42"/>
    </location>
</feature>
<evidence type="ECO:0000313" key="3">
    <source>
        <dbReference type="EMBL" id="KAK4502909.1"/>
    </source>
</evidence>